<dbReference type="Proteomes" id="UP000473089">
    <property type="component" value="Unassembled WGS sequence"/>
</dbReference>
<evidence type="ECO:0000313" key="2">
    <source>
        <dbReference type="EMBL" id="NFA59062.1"/>
    </source>
</evidence>
<dbReference type="InterPro" id="IPR041657">
    <property type="entry name" value="HTH_17"/>
</dbReference>
<name>A0A6M0SX12_CLOBO</name>
<evidence type="ECO:0000313" key="3">
    <source>
        <dbReference type="Proteomes" id="UP000473089"/>
    </source>
</evidence>
<dbReference type="AlphaFoldDB" id="A0A6M0SX12"/>
<feature type="domain" description="Helix-turn-helix" evidence="1">
    <location>
        <begin position="5"/>
        <end position="51"/>
    </location>
</feature>
<gene>
    <name evidence="2" type="ORF">EXM42_01195</name>
</gene>
<proteinExistence type="predicted"/>
<keyword evidence="2" id="KW-0238">DNA-binding</keyword>
<dbReference type="InterPro" id="IPR010093">
    <property type="entry name" value="SinI_DNA-bd"/>
</dbReference>
<sequence length="64" mass="7401">MEEYLYTVEEVAVILNVNKNVVYDLIKKGHLDVLKLGKFKITKSTLLNYLKDYKGKNLSDIPQV</sequence>
<evidence type="ECO:0000259" key="1">
    <source>
        <dbReference type="Pfam" id="PF12728"/>
    </source>
</evidence>
<comment type="caution">
    <text evidence="2">The sequence shown here is derived from an EMBL/GenBank/DDBJ whole genome shotgun (WGS) entry which is preliminary data.</text>
</comment>
<dbReference type="NCBIfam" id="TIGR01764">
    <property type="entry name" value="excise"/>
    <property type="match status" value="1"/>
</dbReference>
<organism evidence="2 3">
    <name type="scientific">Clostridium botulinum</name>
    <dbReference type="NCBI Taxonomy" id="1491"/>
    <lineage>
        <taxon>Bacteria</taxon>
        <taxon>Bacillati</taxon>
        <taxon>Bacillota</taxon>
        <taxon>Clostridia</taxon>
        <taxon>Eubacteriales</taxon>
        <taxon>Clostridiaceae</taxon>
        <taxon>Clostridium</taxon>
    </lineage>
</organism>
<dbReference type="GO" id="GO:0003677">
    <property type="term" value="F:DNA binding"/>
    <property type="evidence" value="ECO:0007669"/>
    <property type="project" value="UniProtKB-KW"/>
</dbReference>
<protein>
    <submittedName>
        <fullName evidence="2">DNA-binding protein</fullName>
    </submittedName>
</protein>
<accession>A0A6M0SX12</accession>
<dbReference type="Pfam" id="PF12728">
    <property type="entry name" value="HTH_17"/>
    <property type="match status" value="1"/>
</dbReference>
<reference evidence="2 3" key="1">
    <citation type="submission" date="2019-02" db="EMBL/GenBank/DDBJ databases">
        <title>Genome sequencing of Clostridium botulinum clinical isolates.</title>
        <authorList>
            <person name="Brunt J."/>
            <person name="Van Vliet A.H.M."/>
            <person name="Stringer S.C."/>
            <person name="Grant K.A."/>
            <person name="Carter A.C."/>
            <person name="Peck M.W."/>
        </authorList>
    </citation>
    <scope>NUCLEOTIDE SEQUENCE [LARGE SCALE GENOMIC DNA]</scope>
    <source>
        <strain evidence="2 3">R1125/03</strain>
    </source>
</reference>
<dbReference type="EMBL" id="SGJP01000002">
    <property type="protein sequence ID" value="NFA59062.1"/>
    <property type="molecule type" value="Genomic_DNA"/>
</dbReference>